<feature type="binding site" evidence="2">
    <location>
        <position position="29"/>
    </location>
    <ligand>
        <name>substrate</name>
    </ligand>
</feature>
<gene>
    <name evidence="3" type="ORF">FNE76_05790</name>
</gene>
<dbReference type="OrthoDB" id="4191603at2"/>
<dbReference type="PANTHER" id="PTHR10291">
    <property type="entry name" value="DEHYDRODOLICHYL DIPHOSPHATE SYNTHASE FAMILY MEMBER"/>
    <property type="match status" value="1"/>
</dbReference>
<feature type="binding site" evidence="2">
    <location>
        <position position="174"/>
    </location>
    <ligand>
        <name>substrate</name>
    </ligand>
</feature>
<accession>A0A553UQP9</accession>
<dbReference type="NCBIfam" id="TIGR00055">
    <property type="entry name" value="uppS"/>
    <property type="match status" value="1"/>
</dbReference>
<dbReference type="GO" id="GO:0016094">
    <property type="term" value="P:polyprenol biosynthetic process"/>
    <property type="evidence" value="ECO:0007669"/>
    <property type="project" value="TreeGrafter"/>
</dbReference>
<feature type="binding site" evidence="2">
    <location>
        <begin position="13"/>
        <end position="16"/>
    </location>
    <ligand>
        <name>substrate</name>
    </ligand>
</feature>
<dbReference type="SUPFAM" id="SSF64005">
    <property type="entry name" value="Undecaprenyl diphosphate synthase"/>
    <property type="match status" value="1"/>
</dbReference>
<dbReference type="RefSeq" id="WP_120948537.1">
    <property type="nucleotide sequence ID" value="NZ_QXQP01000017.1"/>
</dbReference>
<dbReference type="InterPro" id="IPR036424">
    <property type="entry name" value="UPP_synth-like_sf"/>
</dbReference>
<dbReference type="InterPro" id="IPR001441">
    <property type="entry name" value="UPP_synth-like"/>
</dbReference>
<feature type="binding site" evidence="2">
    <location>
        <position position="61"/>
    </location>
    <ligand>
        <name>substrate</name>
    </ligand>
</feature>
<dbReference type="HAMAP" id="MF_01139">
    <property type="entry name" value="ISPT"/>
    <property type="match status" value="1"/>
</dbReference>
<reference evidence="3" key="1">
    <citation type="submission" date="2019-07" db="EMBL/GenBank/DDBJ databases">
        <title>Helicobacter labacensis sp. nov., Helicobacter mehlei sp. nov. and Helicobacter vulpis sp. nov., isolated from gastric mucosa of red fox (Vulpis vulpis).</title>
        <authorList>
            <person name="Kusar D."/>
            <person name="Gruntar I."/>
            <person name="Pate M."/>
            <person name="Zajc U."/>
            <person name="Ocepek M."/>
        </authorList>
    </citation>
    <scope>NUCLEOTIDE SEQUENCE [LARGE SCALE GENOMIC DNA]</scope>
    <source>
        <strain evidence="3">L8b</strain>
    </source>
</reference>
<dbReference type="NCBIfam" id="NF011407">
    <property type="entry name" value="PRK14833.1"/>
    <property type="match status" value="1"/>
</dbReference>
<evidence type="ECO:0000256" key="1">
    <source>
        <dbReference type="ARBA" id="ARBA00022679"/>
    </source>
</evidence>
<dbReference type="GO" id="GO:0008834">
    <property type="term" value="F:ditrans,polycis-undecaprenyl-diphosphate synthase [(2E,6E)-farnesyl-diphosphate specific] activity"/>
    <property type="evidence" value="ECO:0007669"/>
    <property type="project" value="TreeGrafter"/>
</dbReference>
<dbReference type="Gene3D" id="3.40.1180.10">
    <property type="entry name" value="Decaprenyl diphosphate synthase-like"/>
    <property type="match status" value="1"/>
</dbReference>
<sequence length="226" mass="26011">MNALRHLAIIMDGNGRWAKQQGKARTQGHRQGITALRQITTWCAKNNIAYLSLYAFSTENWSRPKSEVSFLMQMLQEYLDKERPTYLDHNIRFKAIGDLQKFTPTLRQTILALEQDTATNNALTQVLALNYGARDEIARACSKIMCQRLEGSMQELINAHLDTAGMPDVDLLVRTGGEMRLSNFLLWQCSYAELFFSPVLWPDFTPAHLQEIIKIFKQRQRKFGKI</sequence>
<comment type="caution">
    <text evidence="3">The sequence shown here is derived from an EMBL/GenBank/DDBJ whole genome shotgun (WGS) entry which is preliminary data.</text>
</comment>
<feature type="binding site" evidence="2">
    <location>
        <position position="63"/>
    </location>
    <ligand>
        <name>substrate</name>
    </ligand>
</feature>
<comment type="subunit">
    <text evidence="2">Homodimer.</text>
</comment>
<keyword evidence="4" id="KW-1185">Reference proteome</keyword>
<dbReference type="GO" id="GO:0000287">
    <property type="term" value="F:magnesium ion binding"/>
    <property type="evidence" value="ECO:0007669"/>
    <property type="project" value="UniProtKB-UniRule"/>
</dbReference>
<evidence type="ECO:0000313" key="4">
    <source>
        <dbReference type="Proteomes" id="UP000319322"/>
    </source>
</evidence>
<feature type="active site" evidence="2">
    <location>
        <position position="12"/>
    </location>
</feature>
<comment type="similarity">
    <text evidence="2">Belongs to the UPP synthase family.</text>
</comment>
<dbReference type="EMBL" id="VKGC01000014">
    <property type="protein sequence ID" value="TSA82512.1"/>
    <property type="molecule type" value="Genomic_DNA"/>
</dbReference>
<reference evidence="3" key="2">
    <citation type="submission" date="2019-07" db="EMBL/GenBank/DDBJ databases">
        <authorList>
            <person name="Papic B."/>
        </authorList>
    </citation>
    <scope>NUCLEOTIDE SEQUENCE [LARGE SCALE GENOMIC DNA]</scope>
    <source>
        <strain evidence="3">L8b</strain>
    </source>
</reference>
<feature type="binding site" evidence="2">
    <location>
        <position position="12"/>
    </location>
    <ligand>
        <name>Mg(2+)</name>
        <dbReference type="ChEBI" id="CHEBI:18420"/>
    </ligand>
</feature>
<evidence type="ECO:0000313" key="3">
    <source>
        <dbReference type="EMBL" id="TSA82512.1"/>
    </source>
</evidence>
<dbReference type="Proteomes" id="UP000319322">
    <property type="component" value="Unassembled WGS sequence"/>
</dbReference>
<dbReference type="AlphaFoldDB" id="A0A553UQP9"/>
<feature type="binding site" evidence="2">
    <location>
        <position position="193"/>
    </location>
    <ligand>
        <name>Mg(2+)</name>
        <dbReference type="ChEBI" id="CHEBI:18420"/>
    </ligand>
</feature>
<dbReference type="CDD" id="cd00475">
    <property type="entry name" value="Cis_IPPS"/>
    <property type="match status" value="1"/>
</dbReference>
<feature type="binding site" evidence="2">
    <location>
        <position position="17"/>
    </location>
    <ligand>
        <name>substrate</name>
    </ligand>
</feature>
<dbReference type="PROSITE" id="PS01066">
    <property type="entry name" value="UPP_SYNTHASE"/>
    <property type="match status" value="1"/>
</dbReference>
<name>A0A553UQP9_9HELI</name>
<dbReference type="FunFam" id="3.40.1180.10:FF:000001">
    <property type="entry name" value="(2E,6E)-farnesyl-diphosphate-specific ditrans,polycis-undecaprenyl-diphosphate synthase"/>
    <property type="match status" value="1"/>
</dbReference>
<feature type="binding site" evidence="2">
    <location>
        <begin position="57"/>
        <end position="59"/>
    </location>
    <ligand>
        <name>substrate</name>
    </ligand>
</feature>
<protein>
    <recommendedName>
        <fullName evidence="2">Isoprenyl transferase</fullName>
        <ecNumber evidence="2">2.5.1.-</ecNumber>
    </recommendedName>
</protein>
<keyword evidence="1 2" id="KW-0808">Transferase</keyword>
<feature type="active site" description="Proton acceptor" evidence="2">
    <location>
        <position position="60"/>
    </location>
</feature>
<keyword evidence="2" id="KW-0479">Metal-binding</keyword>
<keyword evidence="2" id="KW-0460">Magnesium</keyword>
<dbReference type="Pfam" id="PF01255">
    <property type="entry name" value="Prenyltransf"/>
    <property type="match status" value="1"/>
</dbReference>
<feature type="binding site" evidence="2">
    <location>
        <position position="25"/>
    </location>
    <ligand>
        <name>substrate</name>
    </ligand>
</feature>
<evidence type="ECO:0000256" key="2">
    <source>
        <dbReference type="HAMAP-Rule" id="MF_01139"/>
    </source>
</evidence>
<proteinExistence type="inferred from homology"/>
<comment type="function">
    <text evidence="2">Catalyzes the condensation of isopentenyl diphosphate (IPP) with allylic pyrophosphates generating different type of terpenoids.</text>
</comment>
<dbReference type="GO" id="GO:0005829">
    <property type="term" value="C:cytosol"/>
    <property type="evidence" value="ECO:0007669"/>
    <property type="project" value="TreeGrafter"/>
</dbReference>
<comment type="cofactor">
    <cofactor evidence="2">
        <name>Mg(2+)</name>
        <dbReference type="ChEBI" id="CHEBI:18420"/>
    </cofactor>
    <text evidence="2">Binds 2 magnesium ions per subunit.</text>
</comment>
<dbReference type="PANTHER" id="PTHR10291:SF0">
    <property type="entry name" value="DEHYDRODOLICHYL DIPHOSPHATE SYNTHASE 2"/>
    <property type="match status" value="1"/>
</dbReference>
<feature type="binding site" evidence="2">
    <location>
        <begin position="180"/>
        <end position="182"/>
    </location>
    <ligand>
        <name>substrate</name>
    </ligand>
</feature>
<dbReference type="EC" id="2.5.1.-" evidence="2"/>
<dbReference type="InterPro" id="IPR018520">
    <property type="entry name" value="UPP_synth-like_CS"/>
</dbReference>
<organism evidence="3 4">
    <name type="scientific">Helicobacter mehlei</name>
    <dbReference type="NCBI Taxonomy" id="2316080"/>
    <lineage>
        <taxon>Bacteria</taxon>
        <taxon>Pseudomonadati</taxon>
        <taxon>Campylobacterota</taxon>
        <taxon>Epsilonproteobacteria</taxon>
        <taxon>Campylobacterales</taxon>
        <taxon>Helicobacteraceae</taxon>
        <taxon>Helicobacter</taxon>
    </lineage>
</organism>